<dbReference type="GO" id="GO:0004049">
    <property type="term" value="F:anthranilate synthase activity"/>
    <property type="evidence" value="ECO:0007669"/>
    <property type="project" value="UniProtKB-EC"/>
</dbReference>
<dbReference type="Pfam" id="PF04715">
    <property type="entry name" value="Anth_synt_I_N"/>
    <property type="match status" value="2"/>
</dbReference>
<dbReference type="eggNOG" id="COG0147">
    <property type="taxonomic scope" value="Bacteria"/>
</dbReference>
<evidence type="ECO:0000259" key="2">
    <source>
        <dbReference type="Pfam" id="PF04715"/>
    </source>
</evidence>
<dbReference type="OrthoDB" id="9803598at2"/>
<dbReference type="InterPro" id="IPR019999">
    <property type="entry name" value="Anth_synth_I-like"/>
</dbReference>
<accession>F2LU53</accession>
<proteinExistence type="predicted"/>
<dbReference type="InterPro" id="IPR015890">
    <property type="entry name" value="Chorismate_C"/>
</dbReference>
<dbReference type="Gene3D" id="3.60.120.10">
    <property type="entry name" value="Anthranilate synthase"/>
    <property type="match status" value="1"/>
</dbReference>
<dbReference type="InterPro" id="IPR006805">
    <property type="entry name" value="Anth_synth_I_N"/>
</dbReference>
<dbReference type="Proteomes" id="UP000008139">
    <property type="component" value="Chromosome"/>
</dbReference>
<dbReference type="GO" id="GO:0000162">
    <property type="term" value="P:L-tryptophan biosynthetic process"/>
    <property type="evidence" value="ECO:0007669"/>
    <property type="project" value="TreeGrafter"/>
</dbReference>
<evidence type="ECO:0000259" key="1">
    <source>
        <dbReference type="Pfam" id="PF00425"/>
    </source>
</evidence>
<evidence type="ECO:0000313" key="3">
    <source>
        <dbReference type="EMBL" id="AEA34516.1"/>
    </source>
</evidence>
<dbReference type="PANTHER" id="PTHR11236">
    <property type="entry name" value="AMINOBENZOATE/ANTHRANILATE SYNTHASE"/>
    <property type="match status" value="1"/>
</dbReference>
<dbReference type="KEGG" id="hmr:Hipma_1560"/>
<keyword evidence="4" id="KW-1185">Reference proteome</keyword>
<dbReference type="InParanoid" id="F2LU53"/>
<dbReference type="RefSeq" id="WP_013682545.1">
    <property type="nucleotide sequence ID" value="NC_015318.1"/>
</dbReference>
<dbReference type="EC" id="4.1.3.27" evidence="3"/>
<protein>
    <submittedName>
        <fullName evidence="3">Anthranilate synthase</fullName>
        <ecNumber evidence="3">4.1.3.27</ecNumber>
    </submittedName>
</protein>
<dbReference type="SUPFAM" id="SSF56322">
    <property type="entry name" value="ADC synthase"/>
    <property type="match status" value="1"/>
</dbReference>
<reference evidence="4" key="2">
    <citation type="submission" date="2011-03" db="EMBL/GenBank/DDBJ databases">
        <title>The complete genome of Hippea maritima DSM 10411.</title>
        <authorList>
            <consortium name="US DOE Joint Genome Institute (JGI-PGF)"/>
            <person name="Lucas S."/>
            <person name="Copeland A."/>
            <person name="Lapidus A."/>
            <person name="Bruce D."/>
            <person name="Goodwin L."/>
            <person name="Pitluck S."/>
            <person name="Peters L."/>
            <person name="Kyrpides N."/>
            <person name="Mavromatis K."/>
            <person name="Pagani I."/>
            <person name="Ivanova N."/>
            <person name="Mikhailova N."/>
            <person name="Lu M."/>
            <person name="Detter J.C."/>
            <person name="Tapia R."/>
            <person name="Han C."/>
            <person name="Land M."/>
            <person name="Hauser L."/>
            <person name="Markowitz V."/>
            <person name="Cheng J.-F."/>
            <person name="Hugenholtz P."/>
            <person name="Woyke T."/>
            <person name="Wu D."/>
            <person name="Spring S."/>
            <person name="Schroeder M."/>
            <person name="Brambilla E."/>
            <person name="Klenk H.-P."/>
            <person name="Eisen J.A."/>
        </authorList>
    </citation>
    <scope>NUCLEOTIDE SEQUENCE [LARGE SCALE GENOMIC DNA]</scope>
    <source>
        <strain evidence="4">ATCC 700847 / DSM 10411 / MH2</strain>
    </source>
</reference>
<organism evidence="3 4">
    <name type="scientific">Hippea maritima (strain ATCC 700847 / DSM 10411 / MH2)</name>
    <dbReference type="NCBI Taxonomy" id="760142"/>
    <lineage>
        <taxon>Bacteria</taxon>
        <taxon>Pseudomonadati</taxon>
        <taxon>Campylobacterota</taxon>
        <taxon>Desulfurellia</taxon>
        <taxon>Desulfurellales</taxon>
        <taxon>Hippeaceae</taxon>
        <taxon>Hippea</taxon>
    </lineage>
</organism>
<name>F2LU53_HIPMA</name>
<dbReference type="InterPro" id="IPR005801">
    <property type="entry name" value="ADC_synthase"/>
</dbReference>
<reference evidence="3 4" key="1">
    <citation type="journal article" date="2011" name="Stand. Genomic Sci.">
        <title>Complete genome sequence of the thermophilic sulfur-reducer Hippea maritima type strain (MH(2)).</title>
        <authorList>
            <person name="Huntemann M."/>
            <person name="Lu M."/>
            <person name="Nolan M."/>
            <person name="Lapidus A."/>
            <person name="Lucas S."/>
            <person name="Hammon N."/>
            <person name="Deshpande S."/>
            <person name="Cheng J.F."/>
            <person name="Tapia R."/>
            <person name="Han C."/>
            <person name="Goodwin L."/>
            <person name="Pitluck S."/>
            <person name="Liolios K."/>
            <person name="Pagani I."/>
            <person name="Ivanova N."/>
            <person name="Ovchinikova G."/>
            <person name="Pati A."/>
            <person name="Chen A."/>
            <person name="Palaniappan K."/>
            <person name="Land M."/>
            <person name="Hauser L."/>
            <person name="Jeffries C.D."/>
            <person name="Detter J.C."/>
            <person name="Brambilla E.M."/>
            <person name="Rohde M."/>
            <person name="Spring S."/>
            <person name="Goker M."/>
            <person name="Woyke T."/>
            <person name="Bristow J."/>
            <person name="Eisen J.A."/>
            <person name="Markowitz V."/>
            <person name="Hugenholtz P."/>
            <person name="Kyrpides N.C."/>
            <person name="Klenk H.P."/>
            <person name="Mavromatis K."/>
        </authorList>
    </citation>
    <scope>NUCLEOTIDE SEQUENCE [LARGE SCALE GENOMIC DNA]</scope>
    <source>
        <strain evidence="4">ATCC 700847 / DSM 10411 / MH2</strain>
    </source>
</reference>
<feature type="domain" description="Chorismate-utilising enzyme C-terminal" evidence="1">
    <location>
        <begin position="194"/>
        <end position="443"/>
    </location>
</feature>
<feature type="domain" description="Anthranilate synthase component I N-terminal" evidence="2">
    <location>
        <begin position="89"/>
        <end position="141"/>
    </location>
</feature>
<evidence type="ECO:0000313" key="4">
    <source>
        <dbReference type="Proteomes" id="UP000008139"/>
    </source>
</evidence>
<dbReference type="STRING" id="760142.Hipma_1560"/>
<dbReference type="HOGENOM" id="CLU_006493_9_3_7"/>
<dbReference type="AlphaFoldDB" id="F2LU53"/>
<dbReference type="EMBL" id="CP002606">
    <property type="protein sequence ID" value="AEA34516.1"/>
    <property type="molecule type" value="Genomic_DNA"/>
</dbReference>
<sequence>MEDFVRAFDEGFDVFVLYEEIEGDMDTPVSILSKLLDEEHVFLLESAKEDKTYSRFSFIGIARDVFKITKAQDLNFEQKRVFSSGGFGSFKGGYVGYLAFEAVGLFDILRKPLTKIPDEFGRFFLVDEFLVYDNYTNRLYVALSYNFNRNLTAKSNLAIAKDRLANLKDFILSKKPNNPTKPQRANLLSSMFSKDEFISIVKETKKLIEDGEAIQVVLSNFFLVEGIEPFEFYRNLRRINPSPYMFFFKSGSFYLSGSSPEIHVRLRNRKATIRPIAGTKPKTKDLKRIKEELLGDEKEMAEHLMLVDLARNDLARISKPPAVTVTSFAKPEVYSHVVHLTSNVEADLDESITPYDVIANTFPAGTLSGAPKVRAIEIIDEFERYPRGAYGGCVGYVGFDGNLDMAITIRTAVFNGNTCKLQAGAGIVYDSKPKSEYLETINKLKALLKAGGLDDSFNR</sequence>
<feature type="domain" description="Anthranilate synthase component I N-terminal" evidence="2">
    <location>
        <begin position="24"/>
        <end position="65"/>
    </location>
</feature>
<dbReference type="FunCoup" id="F2LU53">
    <property type="interactions" value="282"/>
</dbReference>
<gene>
    <name evidence="3" type="ordered locus">Hipma_1560</name>
</gene>
<dbReference type="PRINTS" id="PR00095">
    <property type="entry name" value="ANTSNTHASEI"/>
</dbReference>
<dbReference type="Pfam" id="PF00425">
    <property type="entry name" value="Chorismate_bind"/>
    <property type="match status" value="1"/>
</dbReference>
<keyword evidence="3" id="KW-0456">Lyase</keyword>
<dbReference type="PANTHER" id="PTHR11236:SF9">
    <property type="entry name" value="ANTHRANILATE SYNTHASE COMPONENT 1"/>
    <property type="match status" value="1"/>
</dbReference>